<dbReference type="InterPro" id="IPR033932">
    <property type="entry name" value="YtcJ-like"/>
</dbReference>
<dbReference type="SUPFAM" id="SSF51556">
    <property type="entry name" value="Metallo-dependent hydrolases"/>
    <property type="match status" value="1"/>
</dbReference>
<dbReference type="SUPFAM" id="SSF51338">
    <property type="entry name" value="Composite domain of metallo-dependent hydrolases"/>
    <property type="match status" value="1"/>
</dbReference>
<dbReference type="Proteomes" id="UP001596997">
    <property type="component" value="Unassembled WGS sequence"/>
</dbReference>
<name>A0ABW3HYP7_9FLAO</name>
<dbReference type="InterPro" id="IPR011059">
    <property type="entry name" value="Metal-dep_hydrolase_composite"/>
</dbReference>
<evidence type="ECO:0000313" key="2">
    <source>
        <dbReference type="EMBL" id="MFD0962651.1"/>
    </source>
</evidence>
<keyword evidence="3" id="KW-1185">Reference proteome</keyword>
<accession>A0ABW3HYP7</accession>
<dbReference type="InterPro" id="IPR032466">
    <property type="entry name" value="Metal_Hydrolase"/>
</dbReference>
<keyword evidence="2" id="KW-0378">Hydrolase</keyword>
<dbReference type="Gene3D" id="3.10.310.70">
    <property type="match status" value="1"/>
</dbReference>
<dbReference type="EMBL" id="JBHTJM010000002">
    <property type="protein sequence ID" value="MFD0962651.1"/>
    <property type="molecule type" value="Genomic_DNA"/>
</dbReference>
<dbReference type="CDD" id="cd01300">
    <property type="entry name" value="YtcJ_like"/>
    <property type="match status" value="1"/>
</dbReference>
<evidence type="ECO:0000313" key="3">
    <source>
        <dbReference type="Proteomes" id="UP001596997"/>
    </source>
</evidence>
<evidence type="ECO:0000259" key="1">
    <source>
        <dbReference type="Pfam" id="PF07969"/>
    </source>
</evidence>
<organism evidence="2 3">
    <name type="scientific">Pseudofulvibacter geojedonensis</name>
    <dbReference type="NCBI Taxonomy" id="1123758"/>
    <lineage>
        <taxon>Bacteria</taxon>
        <taxon>Pseudomonadati</taxon>
        <taxon>Bacteroidota</taxon>
        <taxon>Flavobacteriia</taxon>
        <taxon>Flavobacteriales</taxon>
        <taxon>Flavobacteriaceae</taxon>
        <taxon>Pseudofulvibacter</taxon>
    </lineage>
</organism>
<feature type="domain" description="Amidohydrolase 3" evidence="1">
    <location>
        <begin position="68"/>
        <end position="538"/>
    </location>
</feature>
<protein>
    <submittedName>
        <fullName evidence="2">Amidohydrolase</fullName>
        <ecNumber evidence="2">3.5.-.-</ecNumber>
    </submittedName>
</protein>
<dbReference type="EC" id="3.5.-.-" evidence="2"/>
<proteinExistence type="predicted"/>
<dbReference type="RefSeq" id="WP_377712538.1">
    <property type="nucleotide sequence ID" value="NZ_JBHTJM010000002.1"/>
</dbReference>
<dbReference type="PROSITE" id="PS51257">
    <property type="entry name" value="PROKAR_LIPOPROTEIN"/>
    <property type="match status" value="1"/>
</dbReference>
<dbReference type="PANTHER" id="PTHR22642:SF2">
    <property type="entry name" value="PROTEIN LONG AFTER FAR-RED 3"/>
    <property type="match status" value="1"/>
</dbReference>
<comment type="caution">
    <text evidence="2">The sequence shown here is derived from an EMBL/GenBank/DDBJ whole genome shotgun (WGS) entry which is preliminary data.</text>
</comment>
<dbReference type="Pfam" id="PF07969">
    <property type="entry name" value="Amidohydro_3"/>
    <property type="match status" value="1"/>
</dbReference>
<dbReference type="Gene3D" id="2.30.40.10">
    <property type="entry name" value="Urease, subunit C, domain 1"/>
    <property type="match status" value="1"/>
</dbReference>
<dbReference type="GO" id="GO:0016787">
    <property type="term" value="F:hydrolase activity"/>
    <property type="evidence" value="ECO:0007669"/>
    <property type="project" value="UniProtKB-KW"/>
</dbReference>
<sequence>MKNILLLVSILLVACSQKKETVDILVTNANIYTVSDSLPKASAFAIKDGMFVAIGESEEIKNKYQSNQVIDAEGKPVYPGLIDAHCHFLGMGLVEQKVRLEGTKSYEEVLEVLVDFQKKNQLSYITGRGWDQNDWEVKEYPTNEKLDSLFPTTPVAIRRVDGHALLANQAAIDLAGVTIDTPASGGEILKKDGKLTGVFIDAPMELIRSTIPKPTIKESAQALKLAAEKCFSLGLTTVNEAGLERYEIKLMDSLQQANELKMRIYAMASASKENLDYYLKKGIYKTDYMNVRSFKYYGDGALGSRGAVMKEPYSDLDHHHGALIFSVDNLKETARRIANSDFQMNTHAIGDSTNYIVLKTYKEALEGKEDRRWKIEHAQIVDEKDFHFFDKIVPSIQPTHATSDMYWAEDRVGKERIKNGYAYKKLLNNYGKVALGTDFPVEKVNPMLTFYAAVARKDLKGYPENGYQMENALTREETLKGMTIWAAHSNFEEQEKGSIEIGKFADFVILDRDIMTVDINEVPEAKVLKTFIGGELVYEKK</sequence>
<dbReference type="Gene3D" id="3.20.20.140">
    <property type="entry name" value="Metal-dependent hydrolases"/>
    <property type="match status" value="1"/>
</dbReference>
<dbReference type="InterPro" id="IPR013108">
    <property type="entry name" value="Amidohydro_3"/>
</dbReference>
<dbReference type="PANTHER" id="PTHR22642">
    <property type="entry name" value="IMIDAZOLONEPROPIONASE"/>
    <property type="match status" value="1"/>
</dbReference>
<reference evidence="3" key="1">
    <citation type="journal article" date="2019" name="Int. J. Syst. Evol. Microbiol.">
        <title>The Global Catalogue of Microorganisms (GCM) 10K type strain sequencing project: providing services to taxonomists for standard genome sequencing and annotation.</title>
        <authorList>
            <consortium name="The Broad Institute Genomics Platform"/>
            <consortium name="The Broad Institute Genome Sequencing Center for Infectious Disease"/>
            <person name="Wu L."/>
            <person name="Ma J."/>
        </authorList>
    </citation>
    <scope>NUCLEOTIDE SEQUENCE [LARGE SCALE GENOMIC DNA]</scope>
    <source>
        <strain evidence="3">CCUG 62114</strain>
    </source>
</reference>
<gene>
    <name evidence="2" type="ORF">ACFQ1O_01380</name>
</gene>